<organism evidence="1 2">
    <name type="scientific">Ideonella azotifigens</name>
    <dbReference type="NCBI Taxonomy" id="513160"/>
    <lineage>
        <taxon>Bacteria</taxon>
        <taxon>Pseudomonadati</taxon>
        <taxon>Pseudomonadota</taxon>
        <taxon>Betaproteobacteria</taxon>
        <taxon>Burkholderiales</taxon>
        <taxon>Sphaerotilaceae</taxon>
        <taxon>Ideonella</taxon>
    </lineage>
</organism>
<name>A0ABP3VY23_9BURK</name>
<reference evidence="2" key="1">
    <citation type="journal article" date="2019" name="Int. J. Syst. Evol. Microbiol.">
        <title>The Global Catalogue of Microorganisms (GCM) 10K type strain sequencing project: providing services to taxonomists for standard genome sequencing and annotation.</title>
        <authorList>
            <consortium name="The Broad Institute Genomics Platform"/>
            <consortium name="The Broad Institute Genome Sequencing Center for Infectious Disease"/>
            <person name="Wu L."/>
            <person name="Ma J."/>
        </authorList>
    </citation>
    <scope>NUCLEOTIDE SEQUENCE [LARGE SCALE GENOMIC DNA]</scope>
    <source>
        <strain evidence="2">JCM 15503</strain>
    </source>
</reference>
<protein>
    <recommendedName>
        <fullName evidence="3">Type II secretion system protein</fullName>
    </recommendedName>
</protein>
<evidence type="ECO:0000313" key="2">
    <source>
        <dbReference type="Proteomes" id="UP001500279"/>
    </source>
</evidence>
<dbReference type="Proteomes" id="UP001500279">
    <property type="component" value="Unassembled WGS sequence"/>
</dbReference>
<sequence length="167" mass="18575">MRPGDPRKARQPQSLRVAQQGMGWVFVLLLLAVASTAASLVAQRWADQIARENERQLLRVGDAYAAALARYRASTPGGDARFPGSLEDLLTDRRAAVVRRHLRALYPDPLTGQADWALLRDARGDISGVRSRSDKKPWAQVPQQLEFSDLPAATHYSDWVFTPRLSS</sequence>
<keyword evidence="2" id="KW-1185">Reference proteome</keyword>
<dbReference type="RefSeq" id="WP_141288050.1">
    <property type="nucleotide sequence ID" value="NZ_BAAAEW010000058.1"/>
</dbReference>
<accession>A0ABP3VY23</accession>
<comment type="caution">
    <text evidence="1">The sequence shown here is derived from an EMBL/GenBank/DDBJ whole genome shotgun (WGS) entry which is preliminary data.</text>
</comment>
<gene>
    <name evidence="1" type="ORF">GCM10009107_64060</name>
</gene>
<dbReference type="EMBL" id="BAAAEW010000058">
    <property type="protein sequence ID" value="GAA0771574.1"/>
    <property type="molecule type" value="Genomic_DNA"/>
</dbReference>
<evidence type="ECO:0000313" key="1">
    <source>
        <dbReference type="EMBL" id="GAA0771574.1"/>
    </source>
</evidence>
<proteinExistence type="predicted"/>
<evidence type="ECO:0008006" key="3">
    <source>
        <dbReference type="Google" id="ProtNLM"/>
    </source>
</evidence>